<dbReference type="Proteomes" id="UP001602119">
    <property type="component" value="Unassembled WGS sequence"/>
</dbReference>
<keyword evidence="5" id="KW-0175">Coiled coil</keyword>
<comment type="similarity">
    <text evidence="1">Belongs to the MreC family.</text>
</comment>
<dbReference type="RefSeq" id="WP_387346284.1">
    <property type="nucleotide sequence ID" value="NZ_JBIAXI010000025.1"/>
</dbReference>
<gene>
    <name evidence="8" type="primary">mreC</name>
    <name evidence="8" type="ORF">ACFY05_33655</name>
</gene>
<accession>A0ABW6VEL0</accession>
<dbReference type="PANTHER" id="PTHR34138:SF1">
    <property type="entry name" value="CELL SHAPE-DETERMINING PROTEIN MREC"/>
    <property type="match status" value="1"/>
</dbReference>
<evidence type="ECO:0000256" key="2">
    <source>
        <dbReference type="ARBA" id="ARBA00013855"/>
    </source>
</evidence>
<dbReference type="InterPro" id="IPR007221">
    <property type="entry name" value="MreC"/>
</dbReference>
<dbReference type="InterPro" id="IPR042177">
    <property type="entry name" value="Cell/Rod_1"/>
</dbReference>
<dbReference type="Gene3D" id="2.40.10.340">
    <property type="entry name" value="Rod shape-determining protein MreC, domain 1"/>
    <property type="match status" value="1"/>
</dbReference>
<evidence type="ECO:0000256" key="6">
    <source>
        <dbReference type="SAM" id="MobiDB-lite"/>
    </source>
</evidence>
<evidence type="ECO:0000259" key="7">
    <source>
        <dbReference type="Pfam" id="PF04085"/>
    </source>
</evidence>
<dbReference type="InterPro" id="IPR042175">
    <property type="entry name" value="Cell/Rod_MreC_2"/>
</dbReference>
<evidence type="ECO:0000313" key="8">
    <source>
        <dbReference type="EMBL" id="MFF4777784.1"/>
    </source>
</evidence>
<dbReference type="Gene3D" id="2.40.10.350">
    <property type="entry name" value="Rod shape-determining protein MreC, domain 2"/>
    <property type="match status" value="1"/>
</dbReference>
<feature type="compositionally biased region" description="Basic and acidic residues" evidence="6">
    <location>
        <begin position="335"/>
        <end position="346"/>
    </location>
</feature>
<evidence type="ECO:0000256" key="4">
    <source>
        <dbReference type="ARBA" id="ARBA00032089"/>
    </source>
</evidence>
<feature type="compositionally biased region" description="Basic and acidic residues" evidence="6">
    <location>
        <begin position="355"/>
        <end position="367"/>
    </location>
</feature>
<feature type="compositionally biased region" description="Basic and acidic residues" evidence="6">
    <location>
        <begin position="298"/>
        <end position="322"/>
    </location>
</feature>
<proteinExistence type="inferred from homology"/>
<comment type="caution">
    <text evidence="8">The sequence shown here is derived from an EMBL/GenBank/DDBJ whole genome shotgun (WGS) entry which is preliminary data.</text>
</comment>
<name>A0ABW6VEL0_MICFU</name>
<organism evidence="8 9">
    <name type="scientific">Microtetraspora fusca</name>
    <dbReference type="NCBI Taxonomy" id="1997"/>
    <lineage>
        <taxon>Bacteria</taxon>
        <taxon>Bacillati</taxon>
        <taxon>Actinomycetota</taxon>
        <taxon>Actinomycetes</taxon>
        <taxon>Streptosporangiales</taxon>
        <taxon>Streptosporangiaceae</taxon>
        <taxon>Microtetraspora</taxon>
    </lineage>
</organism>
<protein>
    <recommendedName>
        <fullName evidence="2">Cell shape-determining protein MreC</fullName>
    </recommendedName>
    <alternativeName>
        <fullName evidence="4">Cell shape protein MreC</fullName>
    </alternativeName>
</protein>
<keyword evidence="3" id="KW-0133">Cell shape</keyword>
<dbReference type="InterPro" id="IPR055342">
    <property type="entry name" value="MreC_beta-barrel_core"/>
</dbReference>
<evidence type="ECO:0000256" key="5">
    <source>
        <dbReference type="SAM" id="Coils"/>
    </source>
</evidence>
<reference evidence="8 9" key="1">
    <citation type="submission" date="2024-10" db="EMBL/GenBank/DDBJ databases">
        <title>The Natural Products Discovery Center: Release of the First 8490 Sequenced Strains for Exploring Actinobacteria Biosynthetic Diversity.</title>
        <authorList>
            <person name="Kalkreuter E."/>
            <person name="Kautsar S.A."/>
            <person name="Yang D."/>
            <person name="Bader C.D."/>
            <person name="Teijaro C.N."/>
            <person name="Fluegel L."/>
            <person name="Davis C.M."/>
            <person name="Simpson J.R."/>
            <person name="Lauterbach L."/>
            <person name="Steele A.D."/>
            <person name="Gui C."/>
            <person name="Meng S."/>
            <person name="Li G."/>
            <person name="Viehrig K."/>
            <person name="Ye F."/>
            <person name="Su P."/>
            <person name="Kiefer A.F."/>
            <person name="Nichols A."/>
            <person name="Cepeda A.J."/>
            <person name="Yan W."/>
            <person name="Fan B."/>
            <person name="Jiang Y."/>
            <person name="Adhikari A."/>
            <person name="Zheng C.-J."/>
            <person name="Schuster L."/>
            <person name="Cowan T.M."/>
            <person name="Smanski M.J."/>
            <person name="Chevrette M.G."/>
            <person name="De Carvalho L.P.S."/>
            <person name="Shen B."/>
        </authorList>
    </citation>
    <scope>NUCLEOTIDE SEQUENCE [LARGE SCALE GENOMIC DNA]</scope>
    <source>
        <strain evidence="8 9">NPDC001281</strain>
    </source>
</reference>
<dbReference type="Pfam" id="PF04085">
    <property type="entry name" value="MreC"/>
    <property type="match status" value="1"/>
</dbReference>
<dbReference type="EMBL" id="JBIAXI010000025">
    <property type="protein sequence ID" value="MFF4777784.1"/>
    <property type="molecule type" value="Genomic_DNA"/>
</dbReference>
<feature type="coiled-coil region" evidence="5">
    <location>
        <begin position="69"/>
        <end position="96"/>
    </location>
</feature>
<dbReference type="PANTHER" id="PTHR34138">
    <property type="entry name" value="CELL SHAPE-DETERMINING PROTEIN MREC"/>
    <property type="match status" value="1"/>
</dbReference>
<evidence type="ECO:0000313" key="9">
    <source>
        <dbReference type="Proteomes" id="UP001602119"/>
    </source>
</evidence>
<evidence type="ECO:0000256" key="3">
    <source>
        <dbReference type="ARBA" id="ARBA00022960"/>
    </source>
</evidence>
<feature type="domain" description="Rod shape-determining protein MreC beta-barrel core" evidence="7">
    <location>
        <begin position="126"/>
        <end position="275"/>
    </location>
</feature>
<feature type="region of interest" description="Disordered" evidence="6">
    <location>
        <begin position="282"/>
        <end position="367"/>
    </location>
</feature>
<keyword evidence="9" id="KW-1185">Reference proteome</keyword>
<evidence type="ECO:0000256" key="1">
    <source>
        <dbReference type="ARBA" id="ARBA00009369"/>
    </source>
</evidence>
<sequence>MRNSRRTRLILGILLAAALVLITVGHRGGDSSVAGPLRQIASSVFGTAEQASTKVTAPVSRFFSMLTGAPGAQQRIDGLRKENAQLRSRLAAAELDKGRSKELDRMLGLSGLGRYRVVPAQVIARRHTAGLEDNVEIDVGSRDGVRRDMTVLNGDGLVGRVVRTGPSTSTVILLTDPGSAAGARLEGGNELGVVNGLGGNGKYGDLIRLRLLDSTVPLKKGRRIVSFGSQNGTPYVPGVPIGEIERVVVTPGELTRTAYARPYANFASLDVVGVVVRAPDRDPRDAVLPDQPAKANPGKKDQAKDHKGKSKDREKRQGDARDASGAVQELGQAAQHDRAARPDRAGGPDGGAAPRRADTPGQAEERD</sequence>